<proteinExistence type="inferred from homology"/>
<organism evidence="8 9">
    <name type="scientific">Brumicola pallidula DSM 14239 = ACAM 615</name>
    <dbReference type="NCBI Taxonomy" id="1121922"/>
    <lineage>
        <taxon>Bacteria</taxon>
        <taxon>Pseudomonadati</taxon>
        <taxon>Pseudomonadota</taxon>
        <taxon>Gammaproteobacteria</taxon>
        <taxon>Alteromonadales</taxon>
        <taxon>Alteromonadaceae</taxon>
        <taxon>Brumicola</taxon>
    </lineage>
</organism>
<dbReference type="AlphaFoldDB" id="K6YZX4"/>
<evidence type="ECO:0008006" key="10">
    <source>
        <dbReference type="Google" id="ProtNLM"/>
    </source>
</evidence>
<evidence type="ECO:0000256" key="7">
    <source>
        <dbReference type="SAM" id="Phobius"/>
    </source>
</evidence>
<keyword evidence="5 7" id="KW-1133">Transmembrane helix</keyword>
<feature type="transmembrane region" description="Helical" evidence="7">
    <location>
        <begin position="71"/>
        <end position="89"/>
    </location>
</feature>
<comment type="subcellular location">
    <subcellularLocation>
        <location evidence="1">Cell membrane</location>
        <topology evidence="1">Multi-pass membrane protein</topology>
    </subcellularLocation>
</comment>
<evidence type="ECO:0000256" key="1">
    <source>
        <dbReference type="ARBA" id="ARBA00004651"/>
    </source>
</evidence>
<evidence type="ECO:0000313" key="9">
    <source>
        <dbReference type="Proteomes" id="UP000006251"/>
    </source>
</evidence>
<keyword evidence="3" id="KW-1003">Cell membrane</keyword>
<dbReference type="PANTHER" id="PTHR34584">
    <property type="entry name" value="NA(+)/H(+) ANTIPORTER SUBUNIT E1"/>
    <property type="match status" value="1"/>
</dbReference>
<dbReference type="Proteomes" id="UP000006251">
    <property type="component" value="Unassembled WGS sequence"/>
</dbReference>
<protein>
    <recommendedName>
        <fullName evidence="10">Multicomponent K+:H+ antiporter subunit E</fullName>
    </recommendedName>
</protein>
<reference evidence="9" key="1">
    <citation type="journal article" date="2014" name="Environ. Microbiol.">
        <title>Comparative genomics of the marine bacterial genus Glaciecola reveals the high degree of genomic diversity and genomic characteristic for cold adaptation.</title>
        <authorList>
            <person name="Qin Q.L."/>
            <person name="Xie B.B."/>
            <person name="Yu Y."/>
            <person name="Shu Y.L."/>
            <person name="Rong J.C."/>
            <person name="Zhang Y.J."/>
            <person name="Zhao D.L."/>
            <person name="Chen X.L."/>
            <person name="Zhang X.Y."/>
            <person name="Chen B."/>
            <person name="Zhou B.C."/>
            <person name="Zhang Y.Z."/>
        </authorList>
    </citation>
    <scope>NUCLEOTIDE SEQUENCE [LARGE SCALE GENOMIC DNA]</scope>
    <source>
        <strain evidence="9">ACAM 615</strain>
    </source>
</reference>
<dbReference type="Pfam" id="PF01899">
    <property type="entry name" value="MNHE"/>
    <property type="match status" value="1"/>
</dbReference>
<evidence type="ECO:0000256" key="4">
    <source>
        <dbReference type="ARBA" id="ARBA00022692"/>
    </source>
</evidence>
<comment type="similarity">
    <text evidence="2">Belongs to the CPA3 antiporters (TC 2.A.63) subunit E family.</text>
</comment>
<evidence type="ECO:0000256" key="6">
    <source>
        <dbReference type="ARBA" id="ARBA00023136"/>
    </source>
</evidence>
<evidence type="ECO:0000256" key="5">
    <source>
        <dbReference type="ARBA" id="ARBA00022989"/>
    </source>
</evidence>
<dbReference type="GO" id="GO:0005886">
    <property type="term" value="C:plasma membrane"/>
    <property type="evidence" value="ECO:0007669"/>
    <property type="project" value="UniProtKB-SubCell"/>
</dbReference>
<dbReference type="OrthoDB" id="7852837at2"/>
<dbReference type="PANTHER" id="PTHR34584:SF1">
    <property type="entry name" value="NA(+)_H(+) ANTIPORTER SUBUNIT E1"/>
    <property type="match status" value="1"/>
</dbReference>
<dbReference type="GO" id="GO:0008324">
    <property type="term" value="F:monoatomic cation transmembrane transporter activity"/>
    <property type="evidence" value="ECO:0007669"/>
    <property type="project" value="InterPro"/>
</dbReference>
<keyword evidence="9" id="KW-1185">Reference proteome</keyword>
<comment type="caution">
    <text evidence="8">The sequence shown here is derived from an EMBL/GenBank/DDBJ whole genome shotgun (WGS) entry which is preliminary data.</text>
</comment>
<evidence type="ECO:0000313" key="8">
    <source>
        <dbReference type="EMBL" id="GAC29511.1"/>
    </source>
</evidence>
<evidence type="ECO:0000256" key="2">
    <source>
        <dbReference type="ARBA" id="ARBA00006228"/>
    </source>
</evidence>
<dbReference type="InterPro" id="IPR002758">
    <property type="entry name" value="Cation_antiport_E"/>
</dbReference>
<dbReference type="EMBL" id="BAEQ01000045">
    <property type="protein sequence ID" value="GAC29511.1"/>
    <property type="molecule type" value="Genomic_DNA"/>
</dbReference>
<gene>
    <name evidence="8" type="ORF">GPAL_2657</name>
</gene>
<dbReference type="STRING" id="1121922.GCA_000428905_02130"/>
<accession>K6YZX4</accession>
<dbReference type="RefSeq" id="WP_006012558.1">
    <property type="nucleotide sequence ID" value="NZ_AUAV01000011.1"/>
</dbReference>
<keyword evidence="6 7" id="KW-0472">Membrane</keyword>
<feature type="transmembrane region" description="Helical" evidence="7">
    <location>
        <begin position="40"/>
        <end position="59"/>
    </location>
</feature>
<name>K6YZX4_9ALTE</name>
<sequence length="184" mass="20934">MVNHNKVSRLKQRPQYKEICVKTLLFGVLWWSLVESTLSSWLIGIIVVPFATWLSITLYRNNDKTAENTANFSFVGLLTFLPFFAWQSLRGGCQTALLALSSRVAPADFIEFETCLSGRREKILFMHIISLMPGSVSANINGQIIRIHILDINEYSEDSLRDCEHRLSKIFVKYDTPCTTGAEK</sequence>
<evidence type="ECO:0000256" key="3">
    <source>
        <dbReference type="ARBA" id="ARBA00022475"/>
    </source>
</evidence>
<keyword evidence="4 7" id="KW-0812">Transmembrane</keyword>